<dbReference type="GO" id="GO:0042277">
    <property type="term" value="F:peptide binding"/>
    <property type="evidence" value="ECO:0007669"/>
    <property type="project" value="TreeGrafter"/>
</dbReference>
<evidence type="ECO:0000259" key="19">
    <source>
        <dbReference type="Pfam" id="PF17900"/>
    </source>
</evidence>
<dbReference type="Gene3D" id="2.60.40.1730">
    <property type="entry name" value="tricorn interacting facor f3 domain"/>
    <property type="match status" value="1"/>
</dbReference>
<protein>
    <submittedName>
        <fullName evidence="21">Peptidase_M1 domain-containing protein</fullName>
    </submittedName>
</protein>
<feature type="domain" description="Aminopeptidase N-like N-terminal" evidence="19">
    <location>
        <begin position="123"/>
        <end position="302"/>
    </location>
</feature>
<dbReference type="InterPro" id="IPR014782">
    <property type="entry name" value="Peptidase_M1_dom"/>
</dbReference>
<comment type="cofactor">
    <cofactor evidence="15">
        <name>Zn(2+)</name>
        <dbReference type="ChEBI" id="CHEBI:29105"/>
    </cofactor>
    <text evidence="15">Binds 1 zinc ion per subunit.</text>
</comment>
<dbReference type="InterPro" id="IPR050344">
    <property type="entry name" value="Peptidase_M1_aminopeptidases"/>
</dbReference>
<dbReference type="GO" id="GO:0043171">
    <property type="term" value="P:peptide catabolic process"/>
    <property type="evidence" value="ECO:0007669"/>
    <property type="project" value="TreeGrafter"/>
</dbReference>
<evidence type="ECO:0000256" key="3">
    <source>
        <dbReference type="ARBA" id="ARBA00022438"/>
    </source>
</evidence>
<dbReference type="GO" id="GO:0070006">
    <property type="term" value="F:metalloaminopeptidase activity"/>
    <property type="evidence" value="ECO:0007669"/>
    <property type="project" value="TreeGrafter"/>
</dbReference>
<dbReference type="InterPro" id="IPR034016">
    <property type="entry name" value="M1_APN-typ"/>
</dbReference>
<evidence type="ECO:0000256" key="5">
    <source>
        <dbReference type="ARBA" id="ARBA00022692"/>
    </source>
</evidence>
<evidence type="ECO:0000256" key="6">
    <source>
        <dbReference type="ARBA" id="ARBA00022723"/>
    </source>
</evidence>
<feature type="binding site" evidence="15">
    <location>
        <position position="437"/>
    </location>
    <ligand>
        <name>Zn(2+)</name>
        <dbReference type="ChEBI" id="CHEBI:29105"/>
        <note>catalytic</note>
    </ligand>
</feature>
<dbReference type="GO" id="GO:0008270">
    <property type="term" value="F:zinc ion binding"/>
    <property type="evidence" value="ECO:0007669"/>
    <property type="project" value="InterPro"/>
</dbReference>
<accession>A0A1I7WTS2</accession>
<evidence type="ECO:0000256" key="14">
    <source>
        <dbReference type="PIRSR" id="PIRSR634016-1"/>
    </source>
</evidence>
<feature type="domain" description="Peptidase M1 membrane alanine aminopeptidase" evidence="18">
    <location>
        <begin position="342"/>
        <end position="559"/>
    </location>
</feature>
<evidence type="ECO:0000256" key="12">
    <source>
        <dbReference type="ARBA" id="ARBA00023136"/>
    </source>
</evidence>
<keyword evidence="8 15" id="KW-0862">Zinc</keyword>
<feature type="binding site" evidence="15">
    <location>
        <position position="418"/>
    </location>
    <ligand>
        <name>Zn(2+)</name>
        <dbReference type="ChEBI" id="CHEBI:29105"/>
        <note>catalytic</note>
    </ligand>
</feature>
<evidence type="ECO:0000256" key="16">
    <source>
        <dbReference type="PIRSR" id="PIRSR634016-4"/>
    </source>
</evidence>
<dbReference type="Gene3D" id="2.60.40.1910">
    <property type="match status" value="1"/>
</dbReference>
<evidence type="ECO:0000256" key="4">
    <source>
        <dbReference type="ARBA" id="ARBA00022670"/>
    </source>
</evidence>
<dbReference type="GO" id="GO:0005615">
    <property type="term" value="C:extracellular space"/>
    <property type="evidence" value="ECO:0007669"/>
    <property type="project" value="TreeGrafter"/>
</dbReference>
<dbReference type="FunFam" id="1.10.390.10:FF:000006">
    <property type="entry name" value="Puromycin-sensitive aminopeptidase"/>
    <property type="match status" value="1"/>
</dbReference>
<comment type="subcellular location">
    <subcellularLocation>
        <location evidence="1">Membrane</location>
        <topology evidence="1">Single-pass type II membrane protein</topology>
    </subcellularLocation>
</comment>
<feature type="transmembrane region" description="Helical" evidence="17">
    <location>
        <begin position="39"/>
        <end position="64"/>
    </location>
</feature>
<evidence type="ECO:0000256" key="2">
    <source>
        <dbReference type="ARBA" id="ARBA00010136"/>
    </source>
</evidence>
<dbReference type="Proteomes" id="UP000095283">
    <property type="component" value="Unplaced"/>
</dbReference>
<sequence length="707" mass="80891">MPTPASVNLLYDEGQSETQAEIATWAISQSPNRRSSAGLCAAIFVTFLMFILGVLLGAFLHAIAFPDGDSPLDFLSSDLSNETIAYIPYEKEEELNTSKVATRNQEKCNAFPWHDIRLPRHLQPQSYNLTIHPNIEINKLTGSVAIDIKVINSTKLIILHADNLNMLTFYISTNGRKIESDFFACSETSQWALVMEETVEAGDEVDLRIEFEGEVLPDLQGLYISTHTDKSRSAVTQFEPSYARKMFPCFDEPNFKATFEVSVVRGPSQIVRSNMNLKISREHVDGLYIDVFHRTVKMSTYLLAVAVLSNYDYVKRTTSMSEKPMEVRLYAPRDIIKGQSEFGLDTAIRALKYFETYFNISYPLDKIDLLALDDFSEGAMENWGLVTFRDSALLHAESTASGLAKEQIALVICHEMAHQWFGNLVTMDWWNDLWLNEGFANYMEYKCVDHLFPHWNIMTRFYAENVAYSQDPDGLRSSHAISSGMRNNTNIMGLFDAISYHKAAAIIYMMQGLAGEKNFQKALIEYLNKYAYDNAKGAQLWKIVEKNVHLPNGVSIQNLANAFISQVGYPVIYVTLETDNEIVVHNQTRFFFEEGRKDEESEWPIPIHYRTNSQSDPKLVWIKPGQGRVILVSWTIAEPVKWVIANTGGLGYFKVLYDRRIYKEITKQLREDHTLLLIKSTFVKDYLRYRQIDDFGGRIRFCKNIFC</sequence>
<keyword evidence="10 17" id="KW-1133">Transmembrane helix</keyword>
<keyword evidence="6 15" id="KW-0479">Metal-binding</keyword>
<dbReference type="PRINTS" id="PR00756">
    <property type="entry name" value="ALADIPTASE"/>
</dbReference>
<dbReference type="AlphaFoldDB" id="A0A1I7WTS2"/>
<dbReference type="GO" id="GO:0005737">
    <property type="term" value="C:cytoplasm"/>
    <property type="evidence" value="ECO:0007669"/>
    <property type="project" value="TreeGrafter"/>
</dbReference>
<dbReference type="InterPro" id="IPR042097">
    <property type="entry name" value="Aminopeptidase_N-like_N_sf"/>
</dbReference>
<dbReference type="SUPFAM" id="SSF55486">
    <property type="entry name" value="Metalloproteases ('zincins'), catalytic domain"/>
    <property type="match status" value="1"/>
</dbReference>
<keyword evidence="5 17" id="KW-0812">Transmembrane</keyword>
<evidence type="ECO:0000259" key="18">
    <source>
        <dbReference type="Pfam" id="PF01433"/>
    </source>
</evidence>
<evidence type="ECO:0000256" key="1">
    <source>
        <dbReference type="ARBA" id="ARBA00004606"/>
    </source>
</evidence>
<evidence type="ECO:0000256" key="9">
    <source>
        <dbReference type="ARBA" id="ARBA00022968"/>
    </source>
</evidence>
<evidence type="ECO:0000256" key="8">
    <source>
        <dbReference type="ARBA" id="ARBA00022833"/>
    </source>
</evidence>
<evidence type="ECO:0000256" key="13">
    <source>
        <dbReference type="ARBA" id="ARBA00023180"/>
    </source>
</evidence>
<evidence type="ECO:0000313" key="21">
    <source>
        <dbReference type="WBParaSite" id="Hba_08565"/>
    </source>
</evidence>
<dbReference type="SUPFAM" id="SSF63737">
    <property type="entry name" value="Leukotriene A4 hydrolase N-terminal domain"/>
    <property type="match status" value="1"/>
</dbReference>
<dbReference type="PANTHER" id="PTHR11533">
    <property type="entry name" value="PROTEASE M1 ZINC METALLOPROTEASE"/>
    <property type="match status" value="1"/>
</dbReference>
<evidence type="ECO:0000256" key="10">
    <source>
        <dbReference type="ARBA" id="ARBA00022989"/>
    </source>
</evidence>
<evidence type="ECO:0000256" key="7">
    <source>
        <dbReference type="ARBA" id="ARBA00022801"/>
    </source>
</evidence>
<keyword evidence="4" id="KW-0645">Protease</keyword>
<keyword evidence="3" id="KW-0031">Aminopeptidase</keyword>
<dbReference type="Pfam" id="PF01433">
    <property type="entry name" value="Peptidase_M1"/>
    <property type="match status" value="1"/>
</dbReference>
<dbReference type="FunFam" id="2.60.40.1730:FF:000001">
    <property type="entry name" value="Leucyl-cystinyl aminopeptidase"/>
    <property type="match status" value="1"/>
</dbReference>
<name>A0A1I7WTS2_HETBA</name>
<keyword evidence="9" id="KW-0735">Signal-anchor</keyword>
<evidence type="ECO:0000256" key="11">
    <source>
        <dbReference type="ARBA" id="ARBA00023049"/>
    </source>
</evidence>
<reference evidence="21" key="1">
    <citation type="submission" date="2016-11" db="UniProtKB">
        <authorList>
            <consortium name="WormBaseParasite"/>
        </authorList>
    </citation>
    <scope>IDENTIFICATION</scope>
</reference>
<dbReference type="InterPro" id="IPR027268">
    <property type="entry name" value="Peptidase_M4/M1_CTD_sf"/>
</dbReference>
<dbReference type="PANTHER" id="PTHR11533:SF299">
    <property type="entry name" value="AMINOPEPTIDASE"/>
    <property type="match status" value="1"/>
</dbReference>
<evidence type="ECO:0000313" key="20">
    <source>
        <dbReference type="Proteomes" id="UP000095283"/>
    </source>
</evidence>
<organism evidence="20 21">
    <name type="scientific">Heterorhabditis bacteriophora</name>
    <name type="common">Entomopathogenic nematode worm</name>
    <dbReference type="NCBI Taxonomy" id="37862"/>
    <lineage>
        <taxon>Eukaryota</taxon>
        <taxon>Metazoa</taxon>
        <taxon>Ecdysozoa</taxon>
        <taxon>Nematoda</taxon>
        <taxon>Chromadorea</taxon>
        <taxon>Rhabditida</taxon>
        <taxon>Rhabditina</taxon>
        <taxon>Rhabditomorpha</taxon>
        <taxon>Strongyloidea</taxon>
        <taxon>Heterorhabditidae</taxon>
        <taxon>Heterorhabditis</taxon>
    </lineage>
</organism>
<dbReference type="WBParaSite" id="Hba_08565">
    <property type="protein sequence ID" value="Hba_08565"/>
    <property type="gene ID" value="Hba_08565"/>
</dbReference>
<feature type="binding site" evidence="15">
    <location>
        <position position="414"/>
    </location>
    <ligand>
        <name>Zn(2+)</name>
        <dbReference type="ChEBI" id="CHEBI:29105"/>
        <note>catalytic</note>
    </ligand>
</feature>
<evidence type="ECO:0000256" key="17">
    <source>
        <dbReference type="SAM" id="Phobius"/>
    </source>
</evidence>
<proteinExistence type="inferred from homology"/>
<evidence type="ECO:0000256" key="15">
    <source>
        <dbReference type="PIRSR" id="PIRSR634016-3"/>
    </source>
</evidence>
<dbReference type="GO" id="GO:0016020">
    <property type="term" value="C:membrane"/>
    <property type="evidence" value="ECO:0007669"/>
    <property type="project" value="UniProtKB-SubCell"/>
</dbReference>
<keyword evidence="20" id="KW-1185">Reference proteome</keyword>
<dbReference type="GO" id="GO:0006508">
    <property type="term" value="P:proteolysis"/>
    <property type="evidence" value="ECO:0007669"/>
    <property type="project" value="UniProtKB-KW"/>
</dbReference>
<keyword evidence="12 17" id="KW-0472">Membrane</keyword>
<dbReference type="InterPro" id="IPR001930">
    <property type="entry name" value="Peptidase_M1"/>
</dbReference>
<dbReference type="CDD" id="cd09601">
    <property type="entry name" value="M1_APN-Q_like"/>
    <property type="match status" value="1"/>
</dbReference>
<feature type="active site" description="Proton acceptor" evidence="14">
    <location>
        <position position="415"/>
    </location>
</feature>
<keyword evidence="13" id="KW-0325">Glycoprotein</keyword>
<dbReference type="InterPro" id="IPR045357">
    <property type="entry name" value="Aminopeptidase_N-like_N"/>
</dbReference>
<comment type="similarity">
    <text evidence="2">Belongs to the peptidase M1 family.</text>
</comment>
<keyword evidence="11" id="KW-0482">Metalloprotease</keyword>
<dbReference type="Gene3D" id="1.10.390.10">
    <property type="entry name" value="Neutral Protease Domain 2"/>
    <property type="match status" value="1"/>
</dbReference>
<keyword evidence="7" id="KW-0378">Hydrolase</keyword>
<feature type="site" description="Transition state stabilizer" evidence="16">
    <location>
        <position position="500"/>
    </location>
</feature>
<dbReference type="Pfam" id="PF17900">
    <property type="entry name" value="Peptidase_M1_N"/>
    <property type="match status" value="1"/>
</dbReference>